<dbReference type="Pfam" id="PF02130">
    <property type="entry name" value="YbeY"/>
    <property type="match status" value="1"/>
</dbReference>
<dbReference type="InterPro" id="IPR023091">
    <property type="entry name" value="MetalPrtase_cat_dom_sf_prd"/>
</dbReference>
<dbReference type="GO" id="GO:0006364">
    <property type="term" value="P:rRNA processing"/>
    <property type="evidence" value="ECO:0007669"/>
    <property type="project" value="UniProtKB-UniRule"/>
</dbReference>
<dbReference type="NCBIfam" id="TIGR00043">
    <property type="entry name" value="rRNA maturation RNase YbeY"/>
    <property type="match status" value="1"/>
</dbReference>
<dbReference type="HAMAP" id="MF_00009">
    <property type="entry name" value="Endoribonucl_YbeY"/>
    <property type="match status" value="1"/>
</dbReference>
<evidence type="ECO:0000256" key="6">
    <source>
        <dbReference type="ARBA" id="ARBA00022833"/>
    </source>
</evidence>
<dbReference type="AlphaFoldDB" id="D9SCU9"/>
<dbReference type="PROSITE" id="PS01306">
    <property type="entry name" value="UPF0054"/>
    <property type="match status" value="1"/>
</dbReference>
<feature type="binding site" evidence="7">
    <location>
        <position position="114"/>
    </location>
    <ligand>
        <name>Zn(2+)</name>
        <dbReference type="ChEBI" id="CHEBI:29105"/>
        <note>catalytic</note>
    </ligand>
</feature>
<dbReference type="Gene3D" id="3.40.390.30">
    <property type="entry name" value="Metalloproteases ('zincins'), catalytic domain"/>
    <property type="match status" value="1"/>
</dbReference>
<keyword evidence="7" id="KW-0698">rRNA processing</keyword>
<proteinExistence type="inferred from homology"/>
<sequence>MKPANKVVKPALSLAVQYVSAAQNLPARPQWRRWIKAALQRDVSLALRIVDEAEGRELNKAYRGRDYATNVLTFVYDEDDHLSGDVVICAPVVAREATEQDKDLLTHYAHLAIHAALHLQGYDHEVDAEAEEMEALETALMLKLGYPDPYKET</sequence>
<keyword evidence="6 7" id="KW-0862">Zinc</keyword>
<gene>
    <name evidence="7" type="primary">ybeY</name>
    <name evidence="8" type="ordered locus">Galf_0596</name>
</gene>
<keyword evidence="7" id="KW-0690">Ribosome biogenesis</keyword>
<dbReference type="Proteomes" id="UP000001235">
    <property type="component" value="Chromosome"/>
</dbReference>
<keyword evidence="9" id="KW-1185">Reference proteome</keyword>
<dbReference type="GO" id="GO:0004222">
    <property type="term" value="F:metalloendopeptidase activity"/>
    <property type="evidence" value="ECO:0007669"/>
    <property type="project" value="InterPro"/>
</dbReference>
<dbReference type="HOGENOM" id="CLU_106710_0_1_4"/>
<organism evidence="8 9">
    <name type="scientific">Gallionella capsiferriformans (strain ES-2)</name>
    <name type="common">Gallionella ferruginea capsiferriformans (strain ES-2)</name>
    <dbReference type="NCBI Taxonomy" id="395494"/>
    <lineage>
        <taxon>Bacteria</taxon>
        <taxon>Pseudomonadati</taxon>
        <taxon>Pseudomonadota</taxon>
        <taxon>Betaproteobacteria</taxon>
        <taxon>Nitrosomonadales</taxon>
        <taxon>Gallionellaceae</taxon>
        <taxon>Gallionella</taxon>
    </lineage>
</organism>
<keyword evidence="4 7" id="KW-0255">Endonuclease</keyword>
<dbReference type="eggNOG" id="COG0319">
    <property type="taxonomic scope" value="Bacteria"/>
</dbReference>
<dbReference type="STRING" id="395494.Galf_0596"/>
<evidence type="ECO:0000313" key="9">
    <source>
        <dbReference type="Proteomes" id="UP000001235"/>
    </source>
</evidence>
<name>D9SCU9_GALCS</name>
<dbReference type="SUPFAM" id="SSF55486">
    <property type="entry name" value="Metalloproteases ('zincins'), catalytic domain"/>
    <property type="match status" value="1"/>
</dbReference>
<keyword evidence="7" id="KW-0963">Cytoplasm</keyword>
<dbReference type="EC" id="3.1.-.-" evidence="7"/>
<dbReference type="GO" id="GO:0008270">
    <property type="term" value="F:zinc ion binding"/>
    <property type="evidence" value="ECO:0007669"/>
    <property type="project" value="UniProtKB-UniRule"/>
</dbReference>
<protein>
    <recommendedName>
        <fullName evidence="7">Endoribonuclease YbeY</fullName>
        <ecNumber evidence="7">3.1.-.-</ecNumber>
    </recommendedName>
</protein>
<dbReference type="RefSeq" id="WP_013292580.1">
    <property type="nucleotide sequence ID" value="NC_014394.1"/>
</dbReference>
<feature type="binding site" evidence="7">
    <location>
        <position position="118"/>
    </location>
    <ligand>
        <name>Zn(2+)</name>
        <dbReference type="ChEBI" id="CHEBI:29105"/>
        <note>catalytic</note>
    </ligand>
</feature>
<keyword evidence="3 7" id="KW-0479">Metal-binding</keyword>
<evidence type="ECO:0000256" key="4">
    <source>
        <dbReference type="ARBA" id="ARBA00022759"/>
    </source>
</evidence>
<dbReference type="InterPro" id="IPR020549">
    <property type="entry name" value="YbeY_CS"/>
</dbReference>
<comment type="subcellular location">
    <subcellularLocation>
        <location evidence="7">Cytoplasm</location>
    </subcellularLocation>
</comment>
<evidence type="ECO:0000256" key="5">
    <source>
        <dbReference type="ARBA" id="ARBA00022801"/>
    </source>
</evidence>
<dbReference type="GO" id="GO:0004521">
    <property type="term" value="F:RNA endonuclease activity"/>
    <property type="evidence" value="ECO:0007669"/>
    <property type="project" value="UniProtKB-UniRule"/>
</dbReference>
<dbReference type="PANTHER" id="PTHR46986">
    <property type="entry name" value="ENDORIBONUCLEASE YBEY, CHLOROPLASTIC"/>
    <property type="match status" value="1"/>
</dbReference>
<dbReference type="GO" id="GO:0005737">
    <property type="term" value="C:cytoplasm"/>
    <property type="evidence" value="ECO:0007669"/>
    <property type="project" value="UniProtKB-SubCell"/>
</dbReference>
<comment type="cofactor">
    <cofactor evidence="7">
        <name>Zn(2+)</name>
        <dbReference type="ChEBI" id="CHEBI:29105"/>
    </cofactor>
    <text evidence="7">Binds 1 zinc ion.</text>
</comment>
<comment type="function">
    <text evidence="7">Single strand-specific metallo-endoribonuclease involved in late-stage 70S ribosome quality control and in maturation of the 3' terminus of the 16S rRNA.</text>
</comment>
<accession>D9SCU9</accession>
<evidence type="ECO:0000256" key="3">
    <source>
        <dbReference type="ARBA" id="ARBA00022723"/>
    </source>
</evidence>
<feature type="binding site" evidence="7">
    <location>
        <position position="124"/>
    </location>
    <ligand>
        <name>Zn(2+)</name>
        <dbReference type="ChEBI" id="CHEBI:29105"/>
        <note>catalytic</note>
    </ligand>
</feature>
<keyword evidence="5 7" id="KW-0378">Hydrolase</keyword>
<dbReference type="OrthoDB" id="9807740at2"/>
<dbReference type="EMBL" id="CP002159">
    <property type="protein sequence ID" value="ADL54638.1"/>
    <property type="molecule type" value="Genomic_DNA"/>
</dbReference>
<keyword evidence="2 7" id="KW-0540">Nuclease</keyword>
<dbReference type="InterPro" id="IPR002036">
    <property type="entry name" value="YbeY"/>
</dbReference>
<evidence type="ECO:0000313" key="8">
    <source>
        <dbReference type="EMBL" id="ADL54638.1"/>
    </source>
</evidence>
<comment type="similarity">
    <text evidence="1 7">Belongs to the endoribonuclease YbeY family.</text>
</comment>
<evidence type="ECO:0000256" key="1">
    <source>
        <dbReference type="ARBA" id="ARBA00010875"/>
    </source>
</evidence>
<evidence type="ECO:0000256" key="2">
    <source>
        <dbReference type="ARBA" id="ARBA00022722"/>
    </source>
</evidence>
<dbReference type="PANTHER" id="PTHR46986:SF1">
    <property type="entry name" value="ENDORIBONUCLEASE YBEY, CHLOROPLASTIC"/>
    <property type="match status" value="1"/>
</dbReference>
<evidence type="ECO:0000256" key="7">
    <source>
        <dbReference type="HAMAP-Rule" id="MF_00009"/>
    </source>
</evidence>
<reference evidence="8 9" key="1">
    <citation type="submission" date="2010-08" db="EMBL/GenBank/DDBJ databases">
        <title>Complete sequence of Gallionella capsiferriformans ES-2.</title>
        <authorList>
            <consortium name="US DOE Joint Genome Institute"/>
            <person name="Lucas S."/>
            <person name="Copeland A."/>
            <person name="Lapidus A."/>
            <person name="Cheng J.-F."/>
            <person name="Bruce D."/>
            <person name="Goodwin L."/>
            <person name="Pitluck S."/>
            <person name="Chertkov O."/>
            <person name="Davenport K.W."/>
            <person name="Detter J.C."/>
            <person name="Han C."/>
            <person name="Tapia R."/>
            <person name="Land M."/>
            <person name="Hauser L."/>
            <person name="Chang Y.-J."/>
            <person name="Jeffries C."/>
            <person name="Kyrpides N."/>
            <person name="Ivanova N."/>
            <person name="Mikhailova N."/>
            <person name="Shelobolina E.S."/>
            <person name="Picardal F."/>
            <person name="Roden E."/>
            <person name="Emerson D."/>
            <person name="Woyke T."/>
        </authorList>
    </citation>
    <scope>NUCLEOTIDE SEQUENCE [LARGE SCALE GENOMIC DNA]</scope>
    <source>
        <strain evidence="8 9">ES-2</strain>
    </source>
</reference>
<dbReference type="KEGG" id="gca:Galf_0596"/>